<sequence length="187" mass="21208">MNLGKQIIPKTAKGAFWLSFWLCLLVCLFIIFVISPLTGLSKHFGKANDGYIQIARSLAHGHGYVFEEGGPAVFHRPPLYPFLLVPITFLPDFYQRPALILMQSVMVGFIGALLFQIARRLFNISTAKAAVIIFLLYPWVYWNAKNPMTPILQGLLYTLFAVLLCNELFDTDNQSDLSTYKTKSRTR</sequence>
<keyword evidence="1" id="KW-1133">Transmembrane helix</keyword>
<feature type="non-terminal residue" evidence="3">
    <location>
        <position position="187"/>
    </location>
</feature>
<evidence type="ECO:0000259" key="2">
    <source>
        <dbReference type="Pfam" id="PF13231"/>
    </source>
</evidence>
<name>A0A0F8Z6C0_9ZZZZ</name>
<keyword evidence="1" id="KW-0472">Membrane</keyword>
<evidence type="ECO:0000313" key="3">
    <source>
        <dbReference type="EMBL" id="KKK55661.1"/>
    </source>
</evidence>
<keyword evidence="1" id="KW-0812">Transmembrane</keyword>
<evidence type="ECO:0000256" key="1">
    <source>
        <dbReference type="SAM" id="Phobius"/>
    </source>
</evidence>
<gene>
    <name evidence="3" type="ORF">LCGC14_3072300</name>
</gene>
<feature type="transmembrane region" description="Helical" evidence="1">
    <location>
        <begin position="15"/>
        <end position="34"/>
    </location>
</feature>
<feature type="transmembrane region" description="Helical" evidence="1">
    <location>
        <begin position="151"/>
        <end position="169"/>
    </location>
</feature>
<dbReference type="Pfam" id="PF13231">
    <property type="entry name" value="PMT_2"/>
    <property type="match status" value="1"/>
</dbReference>
<reference evidence="3" key="1">
    <citation type="journal article" date="2015" name="Nature">
        <title>Complex archaea that bridge the gap between prokaryotes and eukaryotes.</title>
        <authorList>
            <person name="Spang A."/>
            <person name="Saw J.H."/>
            <person name="Jorgensen S.L."/>
            <person name="Zaremba-Niedzwiedzka K."/>
            <person name="Martijn J."/>
            <person name="Lind A.E."/>
            <person name="van Eijk R."/>
            <person name="Schleper C."/>
            <person name="Guy L."/>
            <person name="Ettema T.J."/>
        </authorList>
    </citation>
    <scope>NUCLEOTIDE SEQUENCE</scope>
</reference>
<proteinExistence type="predicted"/>
<dbReference type="AlphaFoldDB" id="A0A0F8Z6C0"/>
<organism evidence="3">
    <name type="scientific">marine sediment metagenome</name>
    <dbReference type="NCBI Taxonomy" id="412755"/>
    <lineage>
        <taxon>unclassified sequences</taxon>
        <taxon>metagenomes</taxon>
        <taxon>ecological metagenomes</taxon>
    </lineage>
</organism>
<protein>
    <recommendedName>
        <fullName evidence="2">Glycosyltransferase RgtA/B/C/D-like domain-containing protein</fullName>
    </recommendedName>
</protein>
<dbReference type="EMBL" id="LAZR01065383">
    <property type="protein sequence ID" value="KKK55661.1"/>
    <property type="molecule type" value="Genomic_DNA"/>
</dbReference>
<feature type="domain" description="Glycosyltransferase RgtA/B/C/D-like" evidence="2">
    <location>
        <begin position="76"/>
        <end position="162"/>
    </location>
</feature>
<comment type="caution">
    <text evidence="3">The sequence shown here is derived from an EMBL/GenBank/DDBJ whole genome shotgun (WGS) entry which is preliminary data.</text>
</comment>
<dbReference type="InterPro" id="IPR038731">
    <property type="entry name" value="RgtA/B/C-like"/>
</dbReference>
<accession>A0A0F8Z6C0</accession>
<feature type="transmembrane region" description="Helical" evidence="1">
    <location>
        <begin position="121"/>
        <end position="139"/>
    </location>
</feature>
<feature type="transmembrane region" description="Helical" evidence="1">
    <location>
        <begin position="93"/>
        <end position="114"/>
    </location>
</feature>